<gene>
    <name evidence="1" type="ORF">TSA66_22970</name>
</gene>
<dbReference type="EMBL" id="JWJG01000028">
    <property type="protein sequence ID" value="KIF83048.1"/>
    <property type="molecule type" value="Genomic_DNA"/>
</dbReference>
<comment type="caution">
    <text evidence="1">The sequence shown here is derived from an EMBL/GenBank/DDBJ whole genome shotgun (WGS) entry which is preliminary data.</text>
</comment>
<keyword evidence="2" id="KW-1185">Reference proteome</keyword>
<dbReference type="STRING" id="709839.TSA66_22970"/>
<proteinExistence type="predicted"/>
<reference evidence="1 2" key="1">
    <citation type="submission" date="2014-12" db="EMBL/GenBank/DDBJ databases">
        <title>Denitrispirillum autotrophicum gen. nov., sp. nov., Denitrifying, Facultatively Autotrophic Bacteria Isolated from Rice Paddy Soil.</title>
        <authorList>
            <person name="Ishii S."/>
            <person name="Ashida N."/>
            <person name="Ohno H."/>
            <person name="Otsuka S."/>
            <person name="Yokota A."/>
            <person name="Senoo K."/>
        </authorList>
    </citation>
    <scope>NUCLEOTIDE SEQUENCE [LARGE SCALE GENOMIC DNA]</scope>
    <source>
        <strain evidence="1 2">TSA66</strain>
    </source>
</reference>
<sequence>MVAASISPRTGDGAASGFPLATVSDNGKRLRVNLRGVLQRLFSQPTFKQDFAAGEATGFICDLEFPPRGTSAKMGGKLLPESDAKTTAGIEKLREAISTELDKALVHIDLRALTSSTSSQALAALAKNLGVKPADAPPSASLVPIGFANPDRKAAEREKDVARVLTAIETVEGREWLDKMLSGVRRKFQKDDVPEEEIDGIIETMQMQRQQPGSQIRRFLDFLDDEALARLRLQVTFRLMEAVAAQSTQPGFKAYVERVRKCFELFGGAAGEALPLDVSTVYGQRNCSDLAEHLRKALFYGALPVWSEWSVQLFEARVEPEQGFATKREVSYRFRVNGNNPETGKSAFASRLDRIQERLLDEPSQDVNGQRAIAELVFLRLVTPDSVSQPTPEDLQAKASAIVAALKQDPVKTLQKLMDSLRARESVMEELADELIAVLQRKSTKLVDAANRTADKFYIAVKRGIVDWNAALSMSSNSTEVLVKNDNGHDNVAWFNHIEITDDPTSVPTSLASYWVETDIIERSLVPTDSASTVRMARNLEQPAVPVRFVSYRYNKADAPEQMWTPEDISVSTFDAGVGIDLEYEIRPLSATKQTGDKATQEQLRTASCAAFALVTYLVLYEMARRLKATEGLEKLTMYIFRLQPGSKEVESTDGNAAIYAAAQAIERALMRELPVKMQGFHTKGTSHTERYRRSGSLQALQGGAPMVTDIGGNLDKIAMMTYVTRPCDAHPMYPDADGFLFVSRTYRADRDGDQFRVYADCMQSRLVDTRKSFREPQLVLEEIARLRAEGYHHVILLSHHFGNRHIGRAAERHSPHGTFEFLEDASKRFPDVYLYPLRRDVFPATRLHKRLASESGFEVLSFNDHQAMYDAQTQNLLRSLMPIYTFATLSVVGEAGRPQSGFCTYFFDSEQRLTSVEWAETVRQNILGVGTGKPVRDSIIGMLRTLHYLESEKSAAKQQVLPVLDPFDWASPVRTATAGELEVMKRRGKGSVQLSFPALLAHVTKVLHKDAV</sequence>
<accession>A0A0C1Y819</accession>
<evidence type="ECO:0000313" key="1">
    <source>
        <dbReference type="EMBL" id="KIF83048.1"/>
    </source>
</evidence>
<dbReference type="AlphaFoldDB" id="A0A0C1Y819"/>
<evidence type="ECO:0000313" key="2">
    <source>
        <dbReference type="Proteomes" id="UP000031572"/>
    </source>
</evidence>
<organism evidence="1 2">
    <name type="scientific">Noviherbaspirillum autotrophicum</name>
    <dbReference type="NCBI Taxonomy" id="709839"/>
    <lineage>
        <taxon>Bacteria</taxon>
        <taxon>Pseudomonadati</taxon>
        <taxon>Pseudomonadota</taxon>
        <taxon>Betaproteobacteria</taxon>
        <taxon>Burkholderiales</taxon>
        <taxon>Oxalobacteraceae</taxon>
        <taxon>Noviherbaspirillum</taxon>
    </lineage>
</organism>
<protein>
    <submittedName>
        <fullName evidence="1">Uncharacterized protein</fullName>
    </submittedName>
</protein>
<name>A0A0C1Y819_9BURK</name>
<dbReference type="Proteomes" id="UP000031572">
    <property type="component" value="Unassembled WGS sequence"/>
</dbReference>